<dbReference type="EMBL" id="JAFEUZ010000027">
    <property type="protein sequence ID" value="KAG5475338.1"/>
    <property type="molecule type" value="Genomic_DNA"/>
</dbReference>
<comment type="caution">
    <text evidence="3">The sequence shown here is derived from an EMBL/GenBank/DDBJ whole genome shotgun (WGS) entry which is preliminary data.</text>
</comment>
<dbReference type="AlphaFoldDB" id="A0A836H586"/>
<evidence type="ECO:0000313" key="4">
    <source>
        <dbReference type="Proteomes" id="UP000673552"/>
    </source>
</evidence>
<feature type="transmembrane region" description="Helical" evidence="2">
    <location>
        <begin position="393"/>
        <end position="419"/>
    </location>
</feature>
<evidence type="ECO:0000256" key="1">
    <source>
        <dbReference type="SAM" id="MobiDB-lite"/>
    </source>
</evidence>
<keyword evidence="2" id="KW-0812">Transmembrane</keyword>
<feature type="region of interest" description="Disordered" evidence="1">
    <location>
        <begin position="350"/>
        <end position="372"/>
    </location>
</feature>
<feature type="compositionally biased region" description="Polar residues" evidence="1">
    <location>
        <begin position="354"/>
        <end position="363"/>
    </location>
</feature>
<keyword evidence="4" id="KW-1185">Reference proteome</keyword>
<gene>
    <name evidence="3" type="ORF">LSCM1_03451</name>
</gene>
<reference evidence="4" key="1">
    <citation type="journal article" date="2021" name="Microbiol. Resour. Announc.">
        <title>LGAAP: Leishmaniinae Genome Assembly and Annotation Pipeline.</title>
        <authorList>
            <person name="Almutairi H."/>
            <person name="Urbaniak M.D."/>
            <person name="Bates M.D."/>
            <person name="Jariyapan N."/>
            <person name="Kwakye-Nuako G."/>
            <person name="Thomaz-Soccol V."/>
            <person name="Al-Salem W.S."/>
            <person name="Dillon R.J."/>
            <person name="Bates P.A."/>
            <person name="Gatherer D."/>
        </authorList>
    </citation>
    <scope>NUCLEOTIDE SEQUENCE [LARGE SCALE GENOMIC DNA]</scope>
</reference>
<feature type="region of interest" description="Disordered" evidence="1">
    <location>
        <begin position="305"/>
        <end position="330"/>
    </location>
</feature>
<reference evidence="4" key="2">
    <citation type="journal article" date="2021" name="Sci. Data">
        <title>Chromosome-scale genome sequencing, assembly and annotation of six genomes from subfamily Leishmaniinae.</title>
        <authorList>
            <person name="Almutairi H."/>
            <person name="Urbaniak M.D."/>
            <person name="Bates M.D."/>
            <person name="Jariyapan N."/>
            <person name="Kwakye-Nuako G."/>
            <person name="Thomaz Soccol V."/>
            <person name="Al-Salem W.S."/>
            <person name="Dillon R.J."/>
            <person name="Bates P.A."/>
            <person name="Gatherer D."/>
        </authorList>
    </citation>
    <scope>NUCLEOTIDE SEQUENCE [LARGE SCALE GENOMIC DNA]</scope>
</reference>
<dbReference type="Proteomes" id="UP000673552">
    <property type="component" value="Unassembled WGS sequence"/>
</dbReference>
<accession>A0A836H586</accession>
<dbReference type="KEGG" id="lmat:92513505"/>
<dbReference type="GeneID" id="92513505"/>
<proteinExistence type="predicted"/>
<dbReference type="RefSeq" id="XP_067177603.1">
    <property type="nucleotide sequence ID" value="XM_067320993.1"/>
</dbReference>
<keyword evidence="2" id="KW-1133">Transmembrane helix</keyword>
<dbReference type="SMR" id="A0A836H586"/>
<feature type="transmembrane region" description="Helical" evidence="2">
    <location>
        <begin position="149"/>
        <end position="169"/>
    </location>
</feature>
<keyword evidence="2" id="KW-0472">Membrane</keyword>
<organism evidence="3 4">
    <name type="scientific">Leishmania martiniquensis</name>
    <dbReference type="NCBI Taxonomy" id="1580590"/>
    <lineage>
        <taxon>Eukaryota</taxon>
        <taxon>Discoba</taxon>
        <taxon>Euglenozoa</taxon>
        <taxon>Kinetoplastea</taxon>
        <taxon>Metakinetoplastina</taxon>
        <taxon>Trypanosomatida</taxon>
        <taxon>Trypanosomatidae</taxon>
        <taxon>Leishmaniinae</taxon>
        <taxon>Leishmania</taxon>
    </lineage>
</organism>
<sequence length="422" mass="44394">MQSSAAGDFPAPLAPSGLPTDDGQSPRQPNANAASSEGAPTSFRAYMPFDRSTISSQQRRGGNLVLFVKPNESESEAASRVPAFTSVPQPQQPQANGGGVVSEVGSFSEEADETVSGAAEKPLAIGASALTGAVGSVGSVATGVARKPLLIAALVLVYFILLDIVLLRGNERLNRVLRRMRAAEDDALILLSASLVRQTAEAKRELRDAVAKGTGSDARGGLEMAQRKVRALEKVCNRSISRLHAALMFPGSVDDLFFLIEAHATYDDMLRDLAVHELDWATTVMAGHVVQTGGGVVEELQIRAPGAGGPVAHSPAAHGSESPPTEEGRTDAALNSLRNVRLHRVREGVAPDTPASNSYSQRGYTGARGTTDWRRQAGSAKRFASLLRGATKVAGGVLAILRLKYIAVMLICVMLSAVVRMG</sequence>
<evidence type="ECO:0000256" key="2">
    <source>
        <dbReference type="SAM" id="Phobius"/>
    </source>
</evidence>
<feature type="compositionally biased region" description="Polar residues" evidence="1">
    <location>
        <begin position="22"/>
        <end position="39"/>
    </location>
</feature>
<evidence type="ECO:0000313" key="3">
    <source>
        <dbReference type="EMBL" id="KAG5475338.1"/>
    </source>
</evidence>
<protein>
    <submittedName>
        <fullName evidence="3">Uncharacterized protein</fullName>
    </submittedName>
</protein>
<name>A0A836H586_9TRYP</name>
<dbReference type="OrthoDB" id="265427at2759"/>
<feature type="region of interest" description="Disordered" evidence="1">
    <location>
        <begin position="1"/>
        <end position="45"/>
    </location>
</feature>